<dbReference type="NCBIfam" id="TIGR00621">
    <property type="entry name" value="ssb"/>
    <property type="match status" value="1"/>
</dbReference>
<dbReference type="Gene3D" id="2.40.50.140">
    <property type="entry name" value="Nucleic acid-binding proteins"/>
    <property type="match status" value="1"/>
</dbReference>
<dbReference type="GO" id="GO:0003697">
    <property type="term" value="F:single-stranded DNA binding"/>
    <property type="evidence" value="ECO:0007669"/>
    <property type="project" value="InterPro"/>
</dbReference>
<gene>
    <name evidence="5" type="ordered locus">Intca_1339</name>
</gene>
<evidence type="ECO:0000256" key="2">
    <source>
        <dbReference type="PROSITE-ProRule" id="PRU00252"/>
    </source>
</evidence>
<name>E6S6A4_INTC7</name>
<dbReference type="PANTHER" id="PTHR10302:SF27">
    <property type="entry name" value="SINGLE-STRANDED DNA-BINDING PROTEIN"/>
    <property type="match status" value="1"/>
</dbReference>
<feature type="region of interest" description="Disordered" evidence="4">
    <location>
        <begin position="170"/>
        <end position="206"/>
    </location>
</feature>
<evidence type="ECO:0000256" key="3">
    <source>
        <dbReference type="RuleBase" id="RU000524"/>
    </source>
</evidence>
<dbReference type="PANTHER" id="PTHR10302">
    <property type="entry name" value="SINGLE-STRANDED DNA-BINDING PROTEIN"/>
    <property type="match status" value="1"/>
</dbReference>
<dbReference type="SUPFAM" id="SSF50249">
    <property type="entry name" value="Nucleic acid-binding proteins"/>
    <property type="match status" value="1"/>
</dbReference>
<evidence type="ECO:0000313" key="6">
    <source>
        <dbReference type="Proteomes" id="UP000008914"/>
    </source>
</evidence>
<dbReference type="InterPro" id="IPR012340">
    <property type="entry name" value="NA-bd_OB-fold"/>
</dbReference>
<dbReference type="GO" id="GO:0009295">
    <property type="term" value="C:nucleoid"/>
    <property type="evidence" value="ECO:0007669"/>
    <property type="project" value="TreeGrafter"/>
</dbReference>
<proteinExistence type="predicted"/>
<dbReference type="Pfam" id="PF00436">
    <property type="entry name" value="SSB"/>
    <property type="match status" value="1"/>
</dbReference>
<keyword evidence="1 2" id="KW-0238">DNA-binding</keyword>
<dbReference type="STRING" id="710696.Intca_1339"/>
<reference evidence="5 6" key="1">
    <citation type="journal article" date="2010" name="Stand. Genomic Sci.">
        <title>Complete genome sequence of Intrasporangium calvum type strain (7 KIP).</title>
        <authorList>
            <person name="Del Rio T.G."/>
            <person name="Chertkov O."/>
            <person name="Yasawong M."/>
            <person name="Lucas S."/>
            <person name="Deshpande S."/>
            <person name="Cheng J.F."/>
            <person name="Detter C."/>
            <person name="Tapia R."/>
            <person name="Han C."/>
            <person name="Goodwin L."/>
            <person name="Pitluck S."/>
            <person name="Liolios K."/>
            <person name="Ivanova N."/>
            <person name="Mavromatis K."/>
            <person name="Pati A."/>
            <person name="Chen A."/>
            <person name="Palaniappan K."/>
            <person name="Land M."/>
            <person name="Hauser L."/>
            <person name="Chang Y.J."/>
            <person name="Jeffries C.D."/>
            <person name="Rohde M."/>
            <person name="Pukall R."/>
            <person name="Sikorski J."/>
            <person name="Goker M."/>
            <person name="Woyke T."/>
            <person name="Bristow J."/>
            <person name="Eisen J.A."/>
            <person name="Markowitz V."/>
            <person name="Hugenholtz P."/>
            <person name="Kyrpides N.C."/>
            <person name="Klenk H.P."/>
            <person name="Lapidus A."/>
        </authorList>
    </citation>
    <scope>NUCLEOTIDE SEQUENCE [LARGE SCALE GENOMIC DNA]</scope>
    <source>
        <strain evidence="6">ATCC 23552 / DSM 43043 / JCM 3097 / NBRC 12989 / 7 KIP</strain>
    </source>
</reference>
<dbReference type="PROSITE" id="PS50935">
    <property type="entry name" value="SSB"/>
    <property type="match status" value="1"/>
</dbReference>
<dbReference type="InterPro" id="IPR011344">
    <property type="entry name" value="ssDNA-bd"/>
</dbReference>
<feature type="compositionally biased region" description="Acidic residues" evidence="4">
    <location>
        <begin position="194"/>
        <end position="206"/>
    </location>
</feature>
<dbReference type="eggNOG" id="COG0629">
    <property type="taxonomic scope" value="Bacteria"/>
</dbReference>
<keyword evidence="6" id="KW-1185">Reference proteome</keyword>
<evidence type="ECO:0000313" key="5">
    <source>
        <dbReference type="EMBL" id="ADU47855.1"/>
    </source>
</evidence>
<dbReference type="GO" id="GO:0006260">
    <property type="term" value="P:DNA replication"/>
    <property type="evidence" value="ECO:0007669"/>
    <property type="project" value="InterPro"/>
</dbReference>
<evidence type="ECO:0000256" key="4">
    <source>
        <dbReference type="SAM" id="MobiDB-lite"/>
    </source>
</evidence>
<organism evidence="5 6">
    <name type="scientific">Intrasporangium calvum (strain ATCC 23552 / DSM 43043 / JCM 3097 / NBRC 12989 / NCIMB 10167 / NRRL B-3866 / 7 KIP)</name>
    <dbReference type="NCBI Taxonomy" id="710696"/>
    <lineage>
        <taxon>Bacteria</taxon>
        <taxon>Bacillati</taxon>
        <taxon>Actinomycetota</taxon>
        <taxon>Actinomycetes</taxon>
        <taxon>Micrococcales</taxon>
        <taxon>Intrasporangiaceae</taxon>
        <taxon>Intrasporangium</taxon>
    </lineage>
</organism>
<dbReference type="InterPro" id="IPR000424">
    <property type="entry name" value="Primosome_PriB/ssb"/>
</dbReference>
<protein>
    <recommendedName>
        <fullName evidence="3">Single-stranded DNA-binding protein</fullName>
    </recommendedName>
</protein>
<sequence length="206" mass="21351">MNDIRVTVHGNVVNDPITRPGRNGSVFTTFRVGTTPYRRNGDGKFVDLDTSFYNVIAFNALAANAGQSLLKGQPVVIEGKLSSRSYIGSDGVSRTSAEIEADHIGHDLRWGRASFLRLSKAAALGLDPASEVEVRNAVATMNGGGEPGGEPTGFGAGRPANVDANGVLHGDLALDEGGPGSAEDLGCDGVPGDPETDDYTVEEPAA</sequence>
<dbReference type="OrthoDB" id="4427276at2"/>
<evidence type="ECO:0000256" key="1">
    <source>
        <dbReference type="ARBA" id="ARBA00023125"/>
    </source>
</evidence>
<dbReference type="RefSeq" id="WP_013492171.1">
    <property type="nucleotide sequence ID" value="NC_014830.1"/>
</dbReference>
<dbReference type="CDD" id="cd04496">
    <property type="entry name" value="SSB_OBF"/>
    <property type="match status" value="1"/>
</dbReference>
<accession>E6S6A4</accession>
<dbReference type="HOGENOM" id="CLU_078758_1_3_11"/>
<dbReference type="KEGG" id="ica:Intca_1339"/>
<dbReference type="EMBL" id="CP002343">
    <property type="protein sequence ID" value="ADU47855.1"/>
    <property type="molecule type" value="Genomic_DNA"/>
</dbReference>
<dbReference type="Proteomes" id="UP000008914">
    <property type="component" value="Chromosome"/>
</dbReference>
<dbReference type="AlphaFoldDB" id="E6S6A4"/>